<proteinExistence type="predicted"/>
<keyword evidence="2" id="KW-1185">Reference proteome</keyword>
<protein>
    <submittedName>
        <fullName evidence="1">Uncharacterized protein</fullName>
    </submittedName>
</protein>
<accession>A0ABS8UDC7</accession>
<reference evidence="1" key="1">
    <citation type="submission" date="2021-12" db="EMBL/GenBank/DDBJ databases">
        <authorList>
            <person name="Ulrich A."/>
        </authorList>
    </citation>
    <scope>NUCLEOTIDE SEQUENCE</scope>
    <source>
        <strain evidence="1">A1P009</strain>
    </source>
</reference>
<evidence type="ECO:0000313" key="2">
    <source>
        <dbReference type="Proteomes" id="UP001430360"/>
    </source>
</evidence>
<name>A0ABS8UDC7_9GAMM</name>
<sequence>MSITPPNSRDEFLGLVGHLAAESTLEHTLDSVAKENKDLVAELAEYKRDDTVALAASLLTLPEHQGQCARFEQLVALALIHCKGIKVATVADAARWYEALGDSPSAFGEDPAEDVFVSVVGNDRGDHLVLEGIWEGAGFYTQCLVDVVFAMPATARYEPLKRRVQALLRLSNVICKSASLARFQDGGDTFHESLDTGGLDAEILKTRVNFTIKQLKSAEISVADLTEFVLGEAQIPTLGTAALGDGSLERRPLLRTKYGILAAMPTALTVALRHEVIRYVERLGELSQLDQALANVYIRRFDGTRVLGGNADLRLKWQRHGRTHFSVMSSELDVGHHAVFVFMLPSMSQHTAEGFTELLAIDNGTTEFINRAAERVAVDLAKVPGFQRGLLMQVVCGWGAGYAGNFADIEDERWQSQSQSLSAADFVRLGSLPDMTPLAFWRILNAHGAVHRAGVSILNFNGALNLIGWVRSNDGQLVPQDQLTGSRISPDSPLMLQVPTDLIRAVRSAADSAYDHHRVKDNGGRWHRVLRPSAEDFFPSDRLVRCYASMDDVKRGVITGVYEGSNNFWLTLEASNIQDRNLEYELWNMARAWLSRVGAGIEALYAKLPSDRSFKVYLCFEDSQDVSRFTKAIERSELESLWRLERISEQQAIRICLADGFLAGFRAADNRAERTIVRALGAAFGSLLRVDKTIDVGAEVEAHCVPNDTARSFHIIEGKSFSDRVPPITSRLLSLEMVEYSAGRVGLGWRAVGSEAPASYSGKEAASGLLTKVVDLLITDIANELATFNRGASLHRLVENIERARAGEHQWHRTAAAVLGLHETDPAKDTVIAQQLGRFAGAALFSRLIAEMAICECPQTGGINPSDMALTKLLARAALLYRIGGLSDAIRFGILPAEVDIAPLGDLLFQDDLGHMVVDPLLSKATNEQFEAHASRYERHYSQLAPEPETSAPAVDPKTLEFLEIFTEEMGFTTVDAFHFAQAAESLGIDRRRAVLEIRKSEILERAIERGMERQAAEAVFQQFALATRPKWSKVPAGCKLSDIYPWRLGRRLSIAARPILQIDDSPDPTVLIAPGLLRRSAEYVIDGAFTGRLSRDFFKTKKMRDRWLGEARDGRGFEETVGRALAVAGWTARVGIGFPEILGRGLSYDPGDVDVLAWRADSNAVLFIECKDLSLTRNYSEVASQLSEYQGEVVDGQADKLKKHLNRVTLARDNAARVATFTSVASPEIVSWMVFSGVSPLHFVKIPALEGTHVGRIDDLERYHAPFQSEIHSP</sequence>
<gene>
    <name evidence="1" type="ORF">LTT95_06150</name>
</gene>
<dbReference type="EMBL" id="JAJQKU010000002">
    <property type="protein sequence ID" value="MCD9096520.1"/>
    <property type="molecule type" value="Genomic_DNA"/>
</dbReference>
<dbReference type="RefSeq" id="WP_232135225.1">
    <property type="nucleotide sequence ID" value="NZ_JAJQKU010000002.1"/>
</dbReference>
<dbReference type="Proteomes" id="UP001430360">
    <property type="component" value="Unassembled WGS sequence"/>
</dbReference>
<organism evidence="1 2">
    <name type="scientific">Luteimonas fraxinea</name>
    <dbReference type="NCBI Taxonomy" id="2901869"/>
    <lineage>
        <taxon>Bacteria</taxon>
        <taxon>Pseudomonadati</taxon>
        <taxon>Pseudomonadota</taxon>
        <taxon>Gammaproteobacteria</taxon>
        <taxon>Lysobacterales</taxon>
        <taxon>Lysobacteraceae</taxon>
        <taxon>Luteimonas</taxon>
    </lineage>
</organism>
<reference evidence="1" key="2">
    <citation type="journal article" date="2022" name="Syst. Appl. Microbiol.">
        <title>Physiological and genomic characterisation of Luteimonas fraxinea sp. nov., a bacterial species associated with trees tolerant to ash dieback.</title>
        <authorList>
            <person name="Ulrich K."/>
            <person name="Becker R."/>
            <person name="Behrendt U."/>
            <person name="Kube M."/>
            <person name="Schneck V."/>
            <person name="Ulrich A."/>
        </authorList>
    </citation>
    <scope>NUCLEOTIDE SEQUENCE</scope>
    <source>
        <strain evidence="1">A1P009</strain>
    </source>
</reference>
<evidence type="ECO:0000313" key="1">
    <source>
        <dbReference type="EMBL" id="MCD9096520.1"/>
    </source>
</evidence>
<comment type="caution">
    <text evidence="1">The sequence shown here is derived from an EMBL/GenBank/DDBJ whole genome shotgun (WGS) entry which is preliminary data.</text>
</comment>